<feature type="transmembrane region" description="Helical" evidence="1">
    <location>
        <begin position="952"/>
        <end position="975"/>
    </location>
</feature>
<dbReference type="FunFam" id="3.30.70.1430:FF:000001">
    <property type="entry name" value="Efflux pump membrane transporter"/>
    <property type="match status" value="1"/>
</dbReference>
<dbReference type="Gene3D" id="1.20.1640.10">
    <property type="entry name" value="Multidrug efflux transporter AcrB transmembrane domain"/>
    <property type="match status" value="2"/>
</dbReference>
<evidence type="ECO:0000256" key="1">
    <source>
        <dbReference type="SAM" id="Phobius"/>
    </source>
</evidence>
<dbReference type="Gene3D" id="3.30.2090.10">
    <property type="entry name" value="Multidrug efflux transporter AcrB TolC docking domain, DN and DC subdomains"/>
    <property type="match status" value="2"/>
</dbReference>
<feature type="transmembrane region" description="Helical" evidence="1">
    <location>
        <begin position="463"/>
        <end position="486"/>
    </location>
</feature>
<reference evidence="2 3" key="1">
    <citation type="submission" date="2017-01" db="EMBL/GenBank/DDBJ databases">
        <title>Draft sequence of Acidihalobacter ferrooxidans strain DSM 14175 (strain V8).</title>
        <authorList>
            <person name="Khaleque H.N."/>
            <person name="Ramsay J.P."/>
            <person name="Murphy R.J.T."/>
            <person name="Kaksonen A.H."/>
            <person name="Boxall N.J."/>
            <person name="Watkin E.L.J."/>
        </authorList>
    </citation>
    <scope>NUCLEOTIDE SEQUENCE [LARGE SCALE GENOMIC DNA]</scope>
    <source>
        <strain evidence="2 3">V8</strain>
    </source>
</reference>
<organism evidence="2 3">
    <name type="scientific">Acidihalobacter ferrooxydans</name>
    <dbReference type="NCBI Taxonomy" id="1765967"/>
    <lineage>
        <taxon>Bacteria</taxon>
        <taxon>Pseudomonadati</taxon>
        <taxon>Pseudomonadota</taxon>
        <taxon>Gammaproteobacteria</taxon>
        <taxon>Chromatiales</taxon>
        <taxon>Ectothiorhodospiraceae</taxon>
        <taxon>Acidihalobacter</taxon>
    </lineage>
</organism>
<feature type="transmembrane region" description="Helical" evidence="1">
    <location>
        <begin position="880"/>
        <end position="900"/>
    </location>
</feature>
<dbReference type="SUPFAM" id="SSF82714">
    <property type="entry name" value="Multidrug efflux transporter AcrB TolC docking domain, DN and DC subdomains"/>
    <property type="match status" value="2"/>
</dbReference>
<accession>A0A1P8UHK7</accession>
<keyword evidence="3" id="KW-1185">Reference proteome</keyword>
<dbReference type="GO" id="GO:0005886">
    <property type="term" value="C:plasma membrane"/>
    <property type="evidence" value="ECO:0007669"/>
    <property type="project" value="TreeGrafter"/>
</dbReference>
<dbReference type="SUPFAM" id="SSF82693">
    <property type="entry name" value="Multidrug efflux transporter AcrB pore domain, PN1, PN2, PC1 and PC2 subdomains"/>
    <property type="match status" value="3"/>
</dbReference>
<dbReference type="InterPro" id="IPR001036">
    <property type="entry name" value="Acrflvin-R"/>
</dbReference>
<feature type="transmembrane region" description="Helical" evidence="1">
    <location>
        <begin position="529"/>
        <end position="549"/>
    </location>
</feature>
<dbReference type="EMBL" id="CP019434">
    <property type="protein sequence ID" value="APZ43328.1"/>
    <property type="molecule type" value="Genomic_DNA"/>
</dbReference>
<keyword evidence="1" id="KW-0812">Transmembrane</keyword>
<dbReference type="Proteomes" id="UP000243807">
    <property type="component" value="Chromosome"/>
</dbReference>
<dbReference type="OrthoDB" id="9758297at2"/>
<dbReference type="GO" id="GO:0042910">
    <property type="term" value="F:xenobiotic transmembrane transporter activity"/>
    <property type="evidence" value="ECO:0007669"/>
    <property type="project" value="TreeGrafter"/>
</dbReference>
<evidence type="ECO:0000313" key="2">
    <source>
        <dbReference type="EMBL" id="APZ43328.1"/>
    </source>
</evidence>
<feature type="transmembrane region" description="Helical" evidence="1">
    <location>
        <begin position="431"/>
        <end position="457"/>
    </location>
</feature>
<dbReference type="Pfam" id="PF00873">
    <property type="entry name" value="ACR_tran"/>
    <property type="match status" value="1"/>
</dbReference>
<feature type="transmembrane region" description="Helical" evidence="1">
    <location>
        <begin position="854"/>
        <end position="873"/>
    </location>
</feature>
<feature type="transmembrane region" description="Helical" evidence="1">
    <location>
        <begin position="981"/>
        <end position="1007"/>
    </location>
</feature>
<gene>
    <name evidence="2" type="ORF">BW247_09650</name>
</gene>
<dbReference type="InterPro" id="IPR027463">
    <property type="entry name" value="AcrB_DN_DC_subdom"/>
</dbReference>
<feature type="transmembrane region" description="Helical" evidence="1">
    <location>
        <begin position="386"/>
        <end position="410"/>
    </location>
</feature>
<keyword evidence="1" id="KW-0472">Membrane</keyword>
<protein>
    <submittedName>
        <fullName evidence="2">Acriflavine resistance protein B</fullName>
    </submittedName>
</protein>
<dbReference type="PANTHER" id="PTHR32063">
    <property type="match status" value="1"/>
</dbReference>
<dbReference type="Gene3D" id="3.30.70.1430">
    <property type="entry name" value="Multidrug efflux transporter AcrB pore domain"/>
    <property type="match status" value="2"/>
</dbReference>
<dbReference type="RefSeq" id="WP_076836969.1">
    <property type="nucleotide sequence ID" value="NZ_CP019434.1"/>
</dbReference>
<feature type="transmembrane region" description="Helical" evidence="1">
    <location>
        <begin position="360"/>
        <end position="380"/>
    </location>
</feature>
<name>A0A1P8UHK7_9GAMM</name>
<dbReference type="AlphaFoldDB" id="A0A1P8UHK7"/>
<dbReference type="PRINTS" id="PR00702">
    <property type="entry name" value="ACRIFLAVINRP"/>
</dbReference>
<dbReference type="KEGG" id="afy:BW247_09650"/>
<sequence>MNLAEPFIRRPVATTVLTLALVLFGLFAVRGLPVALLPSVSYPTVMVSASLSGASAQTMASAVASPLEKQFSSISGLLSMSSTSQTGSTRIILQFDLSQNINTATEEVQSAVNQATHFLPSTMTSQPSVRQMNPSASPIMFIGLSAPNMPLYKLDAYAENRLATTLSGVPGVSNVLVFGGQTYAVRLYLNPYKLQARGLSLTDVQTAVTDRNVNLPQGTLQGAVRNYSLKVNGQLTDAAQFNKMVLAFSNGAPVTLDQVGHAVNGVQQNTRATWINHERGIILAVVRDPSSNTVQVSDAIRTLLPSLEQALPGGAQMHILYDKSGYVRASVEEVAMTLVLASLLVAGVIWLFLGQWRQTLVAVLAIPVSLLGTFAVMHVLGYSLNILTLLALTLAVGFVVDDAVVMLENIARHREQGVPVVQAALEGSREIGFTILSMTLSLAAVFLPLIFMGGIIGRLFREFGVTIAVVILCSGAVSLTLTPMLLSRMRERSGARATVKSRGSWFQRGFEALTRGYVRSLRWSLRHRGWILLGAAFTLVAAYGLFTVVQKAFIPNGNSGMVIANLQYPEGITFDQLKAQQQKIADVVMRDPGVDNVMSNAGQGGGGFGGSNIGRIMIGLKAGANADALIPRLRRQMQAFPTVQAFFMQPPAIQIGALRSNANYQFVIQGTDEATLERAVEAFLPRLRQIPGVVGVSSSLQLSNPEIRVHILRERAAALGVTPQNIEKTLNLAYGGTDIGTIYGASDQYEVIAELDTRFQTDMSALQALSVSSSQGKQVPLGAITRMSYGVGPLSIEHYGQLPSVTVSFNLDGSRSLENVTHAVQTLAAQTLPGGVSGQFAGTAQTFQQSLVTLPLMLLATILVIYVILAILYEHFVHPLTILTALPLAGFGALLSLYVLHQPLDVFSFVGIIMLVGLVKKNGIIMIDFAIGRRRAGLSAEQAITEACQVRFRPIMMTTAAAILGTLPIALGIGADASSRVPLGVAVVGGLVFSQLLTLYVTPAFYVSAERWFGDRRASESTPHNSD</sequence>
<keyword evidence="1" id="KW-1133">Transmembrane helix</keyword>
<dbReference type="Gene3D" id="3.30.70.1440">
    <property type="entry name" value="Multidrug efflux transporter AcrB pore domain"/>
    <property type="match status" value="1"/>
</dbReference>
<proteinExistence type="predicted"/>
<feature type="transmembrane region" description="Helical" evidence="1">
    <location>
        <begin position="334"/>
        <end position="353"/>
    </location>
</feature>
<dbReference type="Gene3D" id="3.30.70.1320">
    <property type="entry name" value="Multidrug efflux transporter AcrB pore domain like"/>
    <property type="match status" value="1"/>
</dbReference>
<dbReference type="STRING" id="1765967.BW247_09650"/>
<dbReference type="PANTHER" id="PTHR32063:SF21">
    <property type="entry name" value="MULTIDRUG RESISTANCE PROTEIN MDTB"/>
    <property type="match status" value="1"/>
</dbReference>
<dbReference type="SUPFAM" id="SSF82866">
    <property type="entry name" value="Multidrug efflux transporter AcrB transmembrane domain"/>
    <property type="match status" value="2"/>
</dbReference>
<evidence type="ECO:0000313" key="3">
    <source>
        <dbReference type="Proteomes" id="UP000243807"/>
    </source>
</evidence>
<feature type="transmembrane region" description="Helical" evidence="1">
    <location>
        <begin position="906"/>
        <end position="931"/>
    </location>
</feature>